<dbReference type="EMBL" id="JAKXMK010000016">
    <property type="protein sequence ID" value="MCH6167907.1"/>
    <property type="molecule type" value="Genomic_DNA"/>
</dbReference>
<feature type="compositionally biased region" description="Low complexity" evidence="1">
    <location>
        <begin position="214"/>
        <end position="227"/>
    </location>
</feature>
<protein>
    <submittedName>
        <fullName evidence="2">Uncharacterized protein</fullName>
    </submittedName>
</protein>
<gene>
    <name evidence="2" type="ORF">MMF94_19650</name>
</gene>
<feature type="compositionally biased region" description="Acidic residues" evidence="1">
    <location>
        <begin position="204"/>
        <end position="213"/>
    </location>
</feature>
<proteinExistence type="predicted"/>
<dbReference type="RefSeq" id="WP_241038490.1">
    <property type="nucleotide sequence ID" value="NZ_BAAAJF010000012.1"/>
</dbReference>
<sequence length="227" mass="23493">MSTVRKPVIVGLAAGDGATTLAAALHAHDGGRLEARAARGADIVVCRQASLRHAATLVCAPARPRPILAVTLGPGDEHAPADGLRHALHQRFEAVVALPHVAQWHLLTTTHHDAAAVLAQPPEQLTSPLREHAAALRALVAALVGSGLLARPVPPLLARPSADPPRAIPVPVMRPAERATRFQPVLIAAPRPVAPVPVPRLEPDLEPDDDALEAEATGEAVAAGRAG</sequence>
<accession>A0ABS9TH84</accession>
<name>A0ABS9TH84_9PSEU</name>
<keyword evidence="3" id="KW-1185">Reference proteome</keyword>
<organism evidence="2 3">
    <name type="scientific">Pseudonocardia alaniniphila</name>
    <dbReference type="NCBI Taxonomy" id="75291"/>
    <lineage>
        <taxon>Bacteria</taxon>
        <taxon>Bacillati</taxon>
        <taxon>Actinomycetota</taxon>
        <taxon>Actinomycetes</taxon>
        <taxon>Pseudonocardiales</taxon>
        <taxon>Pseudonocardiaceae</taxon>
        <taxon>Pseudonocardia</taxon>
    </lineage>
</organism>
<evidence type="ECO:0000313" key="3">
    <source>
        <dbReference type="Proteomes" id="UP001299970"/>
    </source>
</evidence>
<evidence type="ECO:0000256" key="1">
    <source>
        <dbReference type="SAM" id="MobiDB-lite"/>
    </source>
</evidence>
<evidence type="ECO:0000313" key="2">
    <source>
        <dbReference type="EMBL" id="MCH6167907.1"/>
    </source>
</evidence>
<comment type="caution">
    <text evidence="2">The sequence shown here is derived from an EMBL/GenBank/DDBJ whole genome shotgun (WGS) entry which is preliminary data.</text>
</comment>
<reference evidence="2 3" key="1">
    <citation type="submission" date="2022-03" db="EMBL/GenBank/DDBJ databases">
        <title>Pseudonocardia alaer sp. nov., a novel actinomycete isolated from reed forest soil.</title>
        <authorList>
            <person name="Wang L."/>
        </authorList>
    </citation>
    <scope>NUCLEOTIDE SEQUENCE [LARGE SCALE GENOMIC DNA]</scope>
    <source>
        <strain evidence="2 3">Y-16303</strain>
    </source>
</reference>
<dbReference type="Proteomes" id="UP001299970">
    <property type="component" value="Unassembled WGS sequence"/>
</dbReference>
<feature type="region of interest" description="Disordered" evidence="1">
    <location>
        <begin position="196"/>
        <end position="227"/>
    </location>
</feature>